<reference evidence="1" key="1">
    <citation type="submission" date="2020-11" db="EMBL/GenBank/DDBJ databases">
        <title>Carbohydrate-dependent, anaerobic sulfur respiration: A novel catabolism in halophilic archaea.</title>
        <authorList>
            <person name="Sorokin D.Y."/>
            <person name="Messina E."/>
            <person name="Smedile F."/>
            <person name="La Cono V."/>
            <person name="Hallsworth J.E."/>
            <person name="Yakimov M.M."/>
        </authorList>
    </citation>
    <scope>NUCLEOTIDE SEQUENCE</scope>
    <source>
        <strain evidence="1">HSR-Bgl</strain>
    </source>
</reference>
<evidence type="ECO:0000313" key="2">
    <source>
        <dbReference type="Proteomes" id="UP000663305"/>
    </source>
</evidence>
<name>A0A897NJ95_9EURY</name>
<protein>
    <submittedName>
        <fullName evidence="1">Uncharacterized protein</fullName>
    </submittedName>
</protein>
<proteinExistence type="predicted"/>
<evidence type="ECO:0000313" key="1">
    <source>
        <dbReference type="EMBL" id="QSG10959.1"/>
    </source>
</evidence>
<dbReference type="EMBL" id="CP064789">
    <property type="protein sequence ID" value="QSG10959.1"/>
    <property type="molecule type" value="Genomic_DNA"/>
</dbReference>
<accession>A0A897NJ95</accession>
<organism evidence="1 2">
    <name type="scientific">Halapricum desulfuricans</name>
    <dbReference type="NCBI Taxonomy" id="2841257"/>
    <lineage>
        <taxon>Archaea</taxon>
        <taxon>Methanobacteriati</taxon>
        <taxon>Methanobacteriota</taxon>
        <taxon>Stenosarchaea group</taxon>
        <taxon>Halobacteria</taxon>
        <taxon>Halobacteriales</taxon>
        <taxon>Haloarculaceae</taxon>
        <taxon>Halapricum</taxon>
    </lineage>
</organism>
<sequence length="53" mass="5802">MDRTSGVIQLVVKICECYAAGLDNRFQNSVASLDRLDRGIVAVCHTIVNDSYA</sequence>
<dbReference type="Proteomes" id="UP000663305">
    <property type="component" value="Chromosome"/>
</dbReference>
<dbReference type="AlphaFoldDB" id="A0A897NJ95"/>
<gene>
    <name evidence="1" type="ORF">HSBGL_0524</name>
</gene>